<dbReference type="Pfam" id="PF01926">
    <property type="entry name" value="MMR_HSR1"/>
    <property type="match status" value="1"/>
</dbReference>
<reference evidence="2 3" key="1">
    <citation type="submission" date="2021-06" db="EMBL/GenBank/DDBJ databases">
        <authorList>
            <person name="Kallberg Y."/>
            <person name="Tangrot J."/>
            <person name="Rosling A."/>
        </authorList>
    </citation>
    <scope>NUCLEOTIDE SEQUENCE [LARGE SCALE GENOMIC DNA]</scope>
    <source>
        <strain evidence="2 3">120-4 pot B 10/14</strain>
    </source>
</reference>
<dbReference type="Gene3D" id="3.40.50.300">
    <property type="entry name" value="P-loop containing nucleotide triphosphate hydrolases"/>
    <property type="match status" value="1"/>
</dbReference>
<protein>
    <submittedName>
        <fullName evidence="2">4548_t:CDS:1</fullName>
    </submittedName>
</protein>
<organism evidence="2 3">
    <name type="scientific">Gigaspora margarita</name>
    <dbReference type="NCBI Taxonomy" id="4874"/>
    <lineage>
        <taxon>Eukaryota</taxon>
        <taxon>Fungi</taxon>
        <taxon>Fungi incertae sedis</taxon>
        <taxon>Mucoromycota</taxon>
        <taxon>Glomeromycotina</taxon>
        <taxon>Glomeromycetes</taxon>
        <taxon>Diversisporales</taxon>
        <taxon>Gigasporaceae</taxon>
        <taxon>Gigaspora</taxon>
    </lineage>
</organism>
<feature type="domain" description="G" evidence="1">
    <location>
        <begin position="2"/>
        <end position="139"/>
    </location>
</feature>
<dbReference type="SUPFAM" id="SSF52540">
    <property type="entry name" value="P-loop containing nucleoside triphosphate hydrolases"/>
    <property type="match status" value="1"/>
</dbReference>
<evidence type="ECO:0000313" key="2">
    <source>
        <dbReference type="EMBL" id="CAG8832842.1"/>
    </source>
</evidence>
<dbReference type="EMBL" id="CAJVQB010046188">
    <property type="protein sequence ID" value="CAG8832842.1"/>
    <property type="molecule type" value="Genomic_DNA"/>
</dbReference>
<accession>A0ABN7WIH6</accession>
<sequence>MLFGEIGVGKSTFINALMNYFTYNSLDDAKYKEKVLIPSKFTIIDDNSDEKTIKIGENDPNEQLEDKGISTTKGCKSYVFHAFNKVIRFIDTPGLDMNKSAKTFKNILTHISHFQYLHGICILLKSNNAQLTLALNNVFSILSHFSRNANDNIVFCFTNSRETSYHPGNTRKHAIGWKNSMYELIRLVRFLTNRPPHKVKETLLFNKTKELIKFFLECLKDIQLQINETQLKINSSIIVVEYLKIESNIIKINKDGEMMWDTKGNITIKKDEKEYVIKMLKKTLKGKKVAEKVLVKIIKKLGCSEESSSDINELEETLYKNFACLEELSSYINEIDKTLHKNFAYLELSSYINEFDKTLHKKLTDLEEFSSCINELDKTLRNQPSDRAIVAIYKKEDKQENEFIYVENHYDLPEDNIALKSSLLN</sequence>
<evidence type="ECO:0000313" key="3">
    <source>
        <dbReference type="Proteomes" id="UP000789901"/>
    </source>
</evidence>
<dbReference type="InterPro" id="IPR006073">
    <property type="entry name" value="GTP-bd"/>
</dbReference>
<dbReference type="PANTHER" id="PTHR32046:SF11">
    <property type="entry name" value="IMMUNE-ASSOCIATED NUCLEOTIDE-BINDING PROTEIN 10-LIKE"/>
    <property type="match status" value="1"/>
</dbReference>
<gene>
    <name evidence="2" type="ORF">GMARGA_LOCUS31251</name>
</gene>
<dbReference type="PANTHER" id="PTHR32046">
    <property type="entry name" value="G DOMAIN-CONTAINING PROTEIN"/>
    <property type="match status" value="1"/>
</dbReference>
<evidence type="ECO:0000259" key="1">
    <source>
        <dbReference type="Pfam" id="PF01926"/>
    </source>
</evidence>
<dbReference type="Proteomes" id="UP000789901">
    <property type="component" value="Unassembled WGS sequence"/>
</dbReference>
<keyword evidence="3" id="KW-1185">Reference proteome</keyword>
<feature type="non-terminal residue" evidence="2">
    <location>
        <position position="425"/>
    </location>
</feature>
<proteinExistence type="predicted"/>
<feature type="non-terminal residue" evidence="2">
    <location>
        <position position="1"/>
    </location>
</feature>
<comment type="caution">
    <text evidence="2">The sequence shown here is derived from an EMBL/GenBank/DDBJ whole genome shotgun (WGS) entry which is preliminary data.</text>
</comment>
<dbReference type="InterPro" id="IPR027417">
    <property type="entry name" value="P-loop_NTPase"/>
</dbReference>
<name>A0ABN7WIH6_GIGMA</name>